<evidence type="ECO:0000313" key="1">
    <source>
        <dbReference type="Ensembl" id="ENSCINP00000033389.1"/>
    </source>
</evidence>
<reference evidence="2" key="1">
    <citation type="journal article" date="2002" name="Science">
        <title>The draft genome of Ciona intestinalis: insights into chordate and vertebrate origins.</title>
        <authorList>
            <person name="Dehal P."/>
            <person name="Satou Y."/>
            <person name="Campbell R.K."/>
            <person name="Chapman J."/>
            <person name="Degnan B."/>
            <person name="De Tomaso A."/>
            <person name="Davidson B."/>
            <person name="Di Gregorio A."/>
            <person name="Gelpke M."/>
            <person name="Goodstein D.M."/>
            <person name="Harafuji N."/>
            <person name="Hastings K.E."/>
            <person name="Ho I."/>
            <person name="Hotta K."/>
            <person name="Huang W."/>
            <person name="Kawashima T."/>
            <person name="Lemaire P."/>
            <person name="Martinez D."/>
            <person name="Meinertzhagen I.A."/>
            <person name="Necula S."/>
            <person name="Nonaka M."/>
            <person name="Putnam N."/>
            <person name="Rash S."/>
            <person name="Saiga H."/>
            <person name="Satake M."/>
            <person name="Terry A."/>
            <person name="Yamada L."/>
            <person name="Wang H.G."/>
            <person name="Awazu S."/>
            <person name="Azumi K."/>
            <person name="Boore J."/>
            <person name="Branno M."/>
            <person name="Chin-Bow S."/>
            <person name="DeSantis R."/>
            <person name="Doyle S."/>
            <person name="Francino P."/>
            <person name="Keys D.N."/>
            <person name="Haga S."/>
            <person name="Hayashi H."/>
            <person name="Hino K."/>
            <person name="Imai K.S."/>
            <person name="Inaba K."/>
            <person name="Kano S."/>
            <person name="Kobayashi K."/>
            <person name="Kobayashi M."/>
            <person name="Lee B.I."/>
            <person name="Makabe K.W."/>
            <person name="Manohar C."/>
            <person name="Matassi G."/>
            <person name="Medina M."/>
            <person name="Mochizuki Y."/>
            <person name="Mount S."/>
            <person name="Morishita T."/>
            <person name="Miura S."/>
            <person name="Nakayama A."/>
            <person name="Nishizaka S."/>
            <person name="Nomoto H."/>
            <person name="Ohta F."/>
            <person name="Oishi K."/>
            <person name="Rigoutsos I."/>
            <person name="Sano M."/>
            <person name="Sasaki A."/>
            <person name="Sasakura Y."/>
            <person name="Shoguchi E."/>
            <person name="Shin-i T."/>
            <person name="Spagnuolo A."/>
            <person name="Stainier D."/>
            <person name="Suzuki M.M."/>
            <person name="Tassy O."/>
            <person name="Takatori N."/>
            <person name="Tokuoka M."/>
            <person name="Yagi K."/>
            <person name="Yoshizaki F."/>
            <person name="Wada S."/>
            <person name="Zhang C."/>
            <person name="Hyatt P.D."/>
            <person name="Larimer F."/>
            <person name="Detter C."/>
            <person name="Doggett N."/>
            <person name="Glavina T."/>
            <person name="Hawkins T."/>
            <person name="Richardson P."/>
            <person name="Lucas S."/>
            <person name="Kohara Y."/>
            <person name="Levine M."/>
            <person name="Satoh N."/>
            <person name="Rokhsar D.S."/>
        </authorList>
    </citation>
    <scope>NUCLEOTIDE SEQUENCE [LARGE SCALE GENOMIC DNA]</scope>
</reference>
<name>H2XUQ5_CIOIN</name>
<protein>
    <submittedName>
        <fullName evidence="1">Uncharacterized protein</fullName>
    </submittedName>
</protein>
<evidence type="ECO:0000313" key="2">
    <source>
        <dbReference type="Proteomes" id="UP000008144"/>
    </source>
</evidence>
<dbReference type="AlphaFoldDB" id="H2XUQ5"/>
<dbReference type="Ensembl" id="ENSCINT00000031028.1">
    <property type="protein sequence ID" value="ENSCINP00000033389.1"/>
    <property type="gene ID" value="ENSCING00000022325.1"/>
</dbReference>
<dbReference type="Proteomes" id="UP000008144">
    <property type="component" value="Chromosome 11"/>
</dbReference>
<dbReference type="HOGENOM" id="CLU_2078248_0_0_1"/>
<accession>H2XUQ5</accession>
<organism evidence="1 2">
    <name type="scientific">Ciona intestinalis</name>
    <name type="common">Transparent sea squirt</name>
    <name type="synonym">Ascidia intestinalis</name>
    <dbReference type="NCBI Taxonomy" id="7719"/>
    <lineage>
        <taxon>Eukaryota</taxon>
        <taxon>Metazoa</taxon>
        <taxon>Chordata</taxon>
        <taxon>Tunicata</taxon>
        <taxon>Ascidiacea</taxon>
        <taxon>Phlebobranchia</taxon>
        <taxon>Cionidae</taxon>
        <taxon>Ciona</taxon>
    </lineage>
</organism>
<reference evidence="1" key="2">
    <citation type="journal article" date="2008" name="Genome Biol.">
        <title>Improved genome assembly and evidence-based global gene model set for the chordate Ciona intestinalis: new insight into intron and operon populations.</title>
        <authorList>
            <person name="Satou Y."/>
            <person name="Mineta K."/>
            <person name="Ogasawara M."/>
            <person name="Sasakura Y."/>
            <person name="Shoguchi E."/>
            <person name="Ueno K."/>
            <person name="Yamada L."/>
            <person name="Matsumoto J."/>
            <person name="Wasserscheid J."/>
            <person name="Dewar K."/>
            <person name="Wiley G.B."/>
            <person name="Macmil S.L."/>
            <person name="Roe B.A."/>
            <person name="Zeller R.W."/>
            <person name="Hastings K.E."/>
            <person name="Lemaire P."/>
            <person name="Lindquist E."/>
            <person name="Endo T."/>
            <person name="Hotta K."/>
            <person name="Inaba K."/>
        </authorList>
    </citation>
    <scope>NUCLEOTIDE SEQUENCE [LARGE SCALE GENOMIC DNA]</scope>
    <source>
        <strain evidence="1">wild type</strain>
    </source>
</reference>
<dbReference type="EMBL" id="EAAA01000691">
    <property type="status" value="NOT_ANNOTATED_CDS"/>
    <property type="molecule type" value="Genomic_DNA"/>
</dbReference>
<keyword evidence="2" id="KW-1185">Reference proteome</keyword>
<dbReference type="InParanoid" id="H2XUQ5"/>
<proteinExistence type="predicted"/>
<reference evidence="1" key="4">
    <citation type="submission" date="2025-09" db="UniProtKB">
        <authorList>
            <consortium name="Ensembl"/>
        </authorList>
    </citation>
    <scope>IDENTIFICATION</scope>
</reference>
<sequence>MKRSEEEEEEIRLALEDLHKRTHEADNNYRQFNEVALRRFVDSLKNSPNMGIKKIGHVGDLRKYATILRKNDAAEIAQLVEEFVNVTESLDRIHRDVTSKIWLRVADVSTASAKSRDS</sequence>
<reference evidence="1" key="3">
    <citation type="submission" date="2025-08" db="UniProtKB">
        <authorList>
            <consortium name="Ensembl"/>
        </authorList>
    </citation>
    <scope>IDENTIFICATION</scope>
</reference>